<evidence type="ECO:0000313" key="4">
    <source>
        <dbReference type="Proteomes" id="UP000321192"/>
    </source>
</evidence>
<evidence type="ECO:0000256" key="1">
    <source>
        <dbReference type="SAM" id="MobiDB-lite"/>
    </source>
</evidence>
<dbReference type="Pfam" id="PF16976">
    <property type="entry name" value="RcpC"/>
    <property type="match status" value="1"/>
</dbReference>
<dbReference type="InterPro" id="IPR031571">
    <property type="entry name" value="RcpC_dom"/>
</dbReference>
<dbReference type="Proteomes" id="UP000321192">
    <property type="component" value="Unassembled WGS sequence"/>
</dbReference>
<feature type="region of interest" description="Disordered" evidence="1">
    <location>
        <begin position="259"/>
        <end position="286"/>
    </location>
</feature>
<dbReference type="NCBIfam" id="TIGR03177">
    <property type="entry name" value="pilus_cpaB"/>
    <property type="match status" value="1"/>
</dbReference>
<dbReference type="InterPro" id="IPR013974">
    <property type="entry name" value="SAF"/>
</dbReference>
<comment type="caution">
    <text evidence="3">The sequence shown here is derived from an EMBL/GenBank/DDBJ whole genome shotgun (WGS) entry which is preliminary data.</text>
</comment>
<dbReference type="Pfam" id="PF08666">
    <property type="entry name" value="SAF"/>
    <property type="match status" value="1"/>
</dbReference>
<accession>A0A5C7SMT4</accession>
<dbReference type="SMART" id="SM00858">
    <property type="entry name" value="SAF"/>
    <property type="match status" value="1"/>
</dbReference>
<dbReference type="CDD" id="cd11614">
    <property type="entry name" value="SAF_CpaB_FlgA_like"/>
    <property type="match status" value="1"/>
</dbReference>
<dbReference type="InterPro" id="IPR017592">
    <property type="entry name" value="Pilus_assmbl_Flp-typ_CpaB"/>
</dbReference>
<reference evidence="3 4" key="1">
    <citation type="submission" date="2018-09" db="EMBL/GenBank/DDBJ databases">
        <title>Metagenome Assembled Genomes from an Advanced Water Purification Facility.</title>
        <authorList>
            <person name="Stamps B.W."/>
            <person name="Spear J.R."/>
        </authorList>
    </citation>
    <scope>NUCLEOTIDE SEQUENCE [LARGE SCALE GENOMIC DNA]</scope>
    <source>
        <strain evidence="3">Bin_27_1</strain>
    </source>
</reference>
<organism evidence="3 4">
    <name type="scientific">Thauera aminoaromatica</name>
    <dbReference type="NCBI Taxonomy" id="164330"/>
    <lineage>
        <taxon>Bacteria</taxon>
        <taxon>Pseudomonadati</taxon>
        <taxon>Pseudomonadota</taxon>
        <taxon>Betaproteobacteria</taxon>
        <taxon>Rhodocyclales</taxon>
        <taxon>Zoogloeaceae</taxon>
        <taxon>Thauera</taxon>
    </lineage>
</organism>
<dbReference type="AlphaFoldDB" id="A0A5C7SMT4"/>
<protein>
    <submittedName>
        <fullName evidence="3">Flp pilus assembly protein CpaB</fullName>
    </submittedName>
</protein>
<dbReference type="InterPro" id="IPR006190">
    <property type="entry name" value="SAF_AFP_Neu5Ac"/>
</dbReference>
<proteinExistence type="predicted"/>
<name>A0A5C7SMT4_THASP</name>
<evidence type="ECO:0000313" key="3">
    <source>
        <dbReference type="EMBL" id="TXH84930.1"/>
    </source>
</evidence>
<gene>
    <name evidence="3" type="primary">cpaB</name>
    <name evidence="3" type="ORF">E6Q80_10620</name>
</gene>
<dbReference type="RefSeq" id="WP_276658653.1">
    <property type="nucleotide sequence ID" value="NZ_SSFD01000164.1"/>
</dbReference>
<feature type="compositionally biased region" description="Pro residues" evidence="1">
    <location>
        <begin position="266"/>
        <end position="286"/>
    </location>
</feature>
<evidence type="ECO:0000259" key="2">
    <source>
        <dbReference type="PROSITE" id="PS50844"/>
    </source>
</evidence>
<dbReference type="EMBL" id="SSFD01000164">
    <property type="protein sequence ID" value="TXH84930.1"/>
    <property type="molecule type" value="Genomic_DNA"/>
</dbReference>
<sequence>MLKRVPRNLIILAVASLFGLGAAWLAARYLEERATEIELRQQGQMGHAVVAKTDLAVGTPLTRDLVAVREVPVEWLHSSAITPEQFERAAGAVLAQPARGGEPLVWSQLEERRPATLSAQLAPGRRATTIPVDETSSLSGLLRPGDRIDLLATVQRDHHHLTLPLLQGVRVLATGSRTRPGEDDGAGDPLGGSFGTLTLDLSEEEATRLVAARALARLTAVLRHPRDTSTAPLQRTDALALLGLAPPAREAGVPLIYGGIENPALVPNPAPPSPPPPPPPPAPHPD</sequence>
<dbReference type="PROSITE" id="PS50844">
    <property type="entry name" value="AFP_LIKE"/>
    <property type="match status" value="1"/>
</dbReference>
<feature type="domain" description="AFP-like" evidence="2">
    <location>
        <begin position="48"/>
        <end position="112"/>
    </location>
</feature>